<accession>A0A9X9PQS6</accession>
<feature type="signal peptide" evidence="1">
    <location>
        <begin position="1"/>
        <end position="18"/>
    </location>
</feature>
<organism evidence="2 3">
    <name type="scientific">Blumeria graminis f. sp. tritici</name>
    <dbReference type="NCBI Taxonomy" id="62690"/>
    <lineage>
        <taxon>Eukaryota</taxon>
        <taxon>Fungi</taxon>
        <taxon>Dikarya</taxon>
        <taxon>Ascomycota</taxon>
        <taxon>Pezizomycotina</taxon>
        <taxon>Leotiomycetes</taxon>
        <taxon>Erysiphales</taxon>
        <taxon>Erysiphaceae</taxon>
        <taxon>Blumeria</taxon>
    </lineage>
</organism>
<dbReference type="Proteomes" id="UP000324639">
    <property type="component" value="Chromosome Bgt_-01"/>
</dbReference>
<evidence type="ECO:0000313" key="3">
    <source>
        <dbReference type="Proteomes" id="UP000324639"/>
    </source>
</evidence>
<dbReference type="AlphaFoldDB" id="A0A9X9PQS6"/>
<keyword evidence="1" id="KW-0732">Signal</keyword>
<reference evidence="2 3" key="1">
    <citation type="submission" date="2018-08" db="EMBL/GenBank/DDBJ databases">
        <authorList>
            <person name="Muller C M."/>
        </authorList>
    </citation>
    <scope>NUCLEOTIDE SEQUENCE [LARGE SCALE GENOMIC DNA]</scope>
</reference>
<keyword evidence="3" id="KW-1185">Reference proteome</keyword>
<protein>
    <submittedName>
        <fullName evidence="2">Bgt-51776</fullName>
    </submittedName>
</protein>
<feature type="chain" id="PRO_5040781972" evidence="1">
    <location>
        <begin position="19"/>
        <end position="78"/>
    </location>
</feature>
<dbReference type="EMBL" id="LR026984">
    <property type="protein sequence ID" value="VCU39296.1"/>
    <property type="molecule type" value="Genomic_DNA"/>
</dbReference>
<name>A0A9X9PQS6_BLUGR</name>
<evidence type="ECO:0000313" key="2">
    <source>
        <dbReference type="EMBL" id="VCU39296.1"/>
    </source>
</evidence>
<evidence type="ECO:0000256" key="1">
    <source>
        <dbReference type="SAM" id="SignalP"/>
    </source>
</evidence>
<gene>
    <name evidence="2" type="ORF">BGT96224V316_LOCUS541</name>
</gene>
<proteinExistence type="predicted"/>
<sequence length="78" mass="8956">MILIRLHLTLSLHLETAAKHFWNSPLAPLDILVLASGYYKENLKKRISATFCSFKASSISKNYKDTQRMGRSTSQWDI</sequence>